<dbReference type="AlphaFoldDB" id="A0A5D2R9K3"/>
<dbReference type="Proteomes" id="UP000322667">
    <property type="component" value="Chromosome A03"/>
</dbReference>
<sequence>MCVPLLILGGILSTWEKDVCEGSTPVLPIGTTTSMGATRPTRAGAPTLYLATSSLTCFNKGIRLRKAWFAVFSACILIDLFVIVFLPIKTTESPRRPFRMFWSWFKPTLSAAAIKIWVYSSKS</sequence>
<feature type="signal peptide" evidence="2">
    <location>
        <begin position="1"/>
        <end position="16"/>
    </location>
</feature>
<evidence type="ECO:0000256" key="1">
    <source>
        <dbReference type="SAM" id="Phobius"/>
    </source>
</evidence>
<feature type="chain" id="PRO_5022858055" description="PGG domain-containing protein" evidence="2">
    <location>
        <begin position="17"/>
        <end position="123"/>
    </location>
</feature>
<keyword evidence="2" id="KW-0732">Signal</keyword>
<dbReference type="EMBL" id="CM017612">
    <property type="protein sequence ID" value="TYI37459.1"/>
    <property type="molecule type" value="Genomic_DNA"/>
</dbReference>
<gene>
    <name evidence="3" type="ORF">ES332_A03G212500v1</name>
</gene>
<evidence type="ECO:0000313" key="3">
    <source>
        <dbReference type="EMBL" id="TYI37459.1"/>
    </source>
</evidence>
<keyword evidence="1" id="KW-0812">Transmembrane</keyword>
<evidence type="ECO:0008006" key="5">
    <source>
        <dbReference type="Google" id="ProtNLM"/>
    </source>
</evidence>
<keyword evidence="4" id="KW-1185">Reference proteome</keyword>
<proteinExistence type="predicted"/>
<keyword evidence="1" id="KW-1133">Transmembrane helix</keyword>
<name>A0A5D2R9K3_GOSTO</name>
<evidence type="ECO:0000256" key="2">
    <source>
        <dbReference type="SAM" id="SignalP"/>
    </source>
</evidence>
<reference evidence="3 4" key="1">
    <citation type="submission" date="2019-07" db="EMBL/GenBank/DDBJ databases">
        <title>WGS assembly of Gossypium tomentosum.</title>
        <authorList>
            <person name="Chen Z.J."/>
            <person name="Sreedasyam A."/>
            <person name="Ando A."/>
            <person name="Song Q."/>
            <person name="De L."/>
            <person name="Hulse-Kemp A."/>
            <person name="Ding M."/>
            <person name="Ye W."/>
            <person name="Kirkbride R."/>
            <person name="Jenkins J."/>
            <person name="Plott C."/>
            <person name="Lovell J."/>
            <person name="Lin Y.-M."/>
            <person name="Vaughn R."/>
            <person name="Liu B."/>
            <person name="Li W."/>
            <person name="Simpson S."/>
            <person name="Scheffler B."/>
            <person name="Saski C."/>
            <person name="Grover C."/>
            <person name="Hu G."/>
            <person name="Conover J."/>
            <person name="Carlson J."/>
            <person name="Shu S."/>
            <person name="Boston L."/>
            <person name="Williams M."/>
            <person name="Peterson D."/>
            <person name="Mcgee K."/>
            <person name="Jones D."/>
            <person name="Wendel J."/>
            <person name="Stelly D."/>
            <person name="Grimwood J."/>
            <person name="Schmutz J."/>
        </authorList>
    </citation>
    <scope>NUCLEOTIDE SEQUENCE [LARGE SCALE GENOMIC DNA]</scope>
    <source>
        <strain evidence="3">7179.01</strain>
    </source>
</reference>
<accession>A0A5D2R9K3</accession>
<organism evidence="3 4">
    <name type="scientific">Gossypium tomentosum</name>
    <name type="common">Hawaiian cotton</name>
    <name type="synonym">Gossypium sandvicense</name>
    <dbReference type="NCBI Taxonomy" id="34277"/>
    <lineage>
        <taxon>Eukaryota</taxon>
        <taxon>Viridiplantae</taxon>
        <taxon>Streptophyta</taxon>
        <taxon>Embryophyta</taxon>
        <taxon>Tracheophyta</taxon>
        <taxon>Spermatophyta</taxon>
        <taxon>Magnoliopsida</taxon>
        <taxon>eudicotyledons</taxon>
        <taxon>Gunneridae</taxon>
        <taxon>Pentapetalae</taxon>
        <taxon>rosids</taxon>
        <taxon>malvids</taxon>
        <taxon>Malvales</taxon>
        <taxon>Malvaceae</taxon>
        <taxon>Malvoideae</taxon>
        <taxon>Gossypium</taxon>
    </lineage>
</organism>
<keyword evidence="1" id="KW-0472">Membrane</keyword>
<evidence type="ECO:0000313" key="4">
    <source>
        <dbReference type="Proteomes" id="UP000322667"/>
    </source>
</evidence>
<protein>
    <recommendedName>
        <fullName evidence="5">PGG domain-containing protein</fullName>
    </recommendedName>
</protein>
<feature type="transmembrane region" description="Helical" evidence="1">
    <location>
        <begin position="67"/>
        <end position="88"/>
    </location>
</feature>